<dbReference type="AlphaFoldDB" id="A0A6N9TJF7"/>
<gene>
    <name evidence="1" type="ORF">GTQ48_09070</name>
</gene>
<protein>
    <submittedName>
        <fullName evidence="1">Uncharacterized protein</fullName>
    </submittedName>
</protein>
<proteinExistence type="predicted"/>
<evidence type="ECO:0000313" key="2">
    <source>
        <dbReference type="Proteomes" id="UP000471381"/>
    </source>
</evidence>
<dbReference type="InterPro" id="IPR007215">
    <property type="entry name" value="Sulphur_relay_TusB/DsrH"/>
</dbReference>
<dbReference type="GO" id="GO:0005737">
    <property type="term" value="C:cytoplasm"/>
    <property type="evidence" value="ECO:0007669"/>
    <property type="project" value="InterPro"/>
</dbReference>
<dbReference type="SUPFAM" id="SSF75169">
    <property type="entry name" value="DsrEFH-like"/>
    <property type="match status" value="1"/>
</dbReference>
<organism evidence="1 2">
    <name type="scientific">Alteromonas genovensis</name>
    <dbReference type="NCBI Taxonomy" id="471225"/>
    <lineage>
        <taxon>Bacteria</taxon>
        <taxon>Pseudomonadati</taxon>
        <taxon>Pseudomonadota</taxon>
        <taxon>Gammaproteobacteria</taxon>
        <taxon>Alteromonadales</taxon>
        <taxon>Alteromonadaceae</taxon>
        <taxon>Alteromonas/Salinimonas group</taxon>
        <taxon>Alteromonas</taxon>
    </lineage>
</organism>
<dbReference type="RefSeq" id="WP_163106391.1">
    <property type="nucleotide sequence ID" value="NZ_JAAAWO010000005.1"/>
</dbReference>
<evidence type="ECO:0000313" key="1">
    <source>
        <dbReference type="EMBL" id="NDW15669.1"/>
    </source>
</evidence>
<dbReference type="InterPro" id="IPR027396">
    <property type="entry name" value="DsrEFH-like"/>
</dbReference>
<dbReference type="EMBL" id="JAAAWO010000005">
    <property type="protein sequence ID" value="NDW15669.1"/>
    <property type="molecule type" value="Genomic_DNA"/>
</dbReference>
<dbReference type="Pfam" id="PF04077">
    <property type="entry name" value="DsrH"/>
    <property type="match status" value="1"/>
</dbReference>
<accession>A0A6N9TJF7</accession>
<name>A0A6N9TJF7_9ALTE</name>
<dbReference type="Gene3D" id="3.40.1260.10">
    <property type="entry name" value="DsrEFH-like"/>
    <property type="match status" value="1"/>
</dbReference>
<sequence>MIINITSTQLSDSNKALINAVFDANLDAVLNTDNEAASNTDVKKDHATDSPPIIIFSGDGVFAQSSIAALLAKRKALSKKAEASPSKTMLFAVKADLALRGACVVNNVSIINYREFAELASRHQQWVTL</sequence>
<comment type="caution">
    <text evidence="1">The sequence shown here is derived from an EMBL/GenBank/DDBJ whole genome shotgun (WGS) entry which is preliminary data.</text>
</comment>
<dbReference type="GO" id="GO:0002143">
    <property type="term" value="P:tRNA wobble position uridine thiolation"/>
    <property type="evidence" value="ECO:0007669"/>
    <property type="project" value="InterPro"/>
</dbReference>
<dbReference type="Proteomes" id="UP000471381">
    <property type="component" value="Unassembled WGS sequence"/>
</dbReference>
<keyword evidence="2" id="KW-1185">Reference proteome</keyword>
<reference evidence="1 2" key="1">
    <citation type="submission" date="2020-01" db="EMBL/GenBank/DDBJ databases">
        <title>Genomes of bacteria type strains.</title>
        <authorList>
            <person name="Chen J."/>
            <person name="Zhu S."/>
            <person name="Yang J."/>
        </authorList>
    </citation>
    <scope>NUCLEOTIDE SEQUENCE [LARGE SCALE GENOMIC DNA]</scope>
    <source>
        <strain evidence="1 2">LMG 24078</strain>
    </source>
</reference>